<sequence length="84" mass="9623">MEKPKSMEGAKDDNEQVSREELLAHGIKGSVSMTREELNRHLETLRLRASVPGKKEDEAMFEDLTDEQINRAEEAAKKRQELGR</sequence>
<protein>
    <submittedName>
        <fullName evidence="1">Uncharacterized protein</fullName>
    </submittedName>
</protein>
<gene>
    <name evidence="1" type="ORF">HY221_00080</name>
</gene>
<name>A0A932QYA9_9BACT</name>
<accession>A0A932QYA9</accession>
<organism evidence="1 2">
    <name type="scientific">Candidatus Sungiibacteriota bacterium</name>
    <dbReference type="NCBI Taxonomy" id="2750080"/>
    <lineage>
        <taxon>Bacteria</taxon>
        <taxon>Candidatus Sungiibacteriota</taxon>
    </lineage>
</organism>
<dbReference type="EMBL" id="JACQCR010000002">
    <property type="protein sequence ID" value="MBI3630728.1"/>
    <property type="molecule type" value="Genomic_DNA"/>
</dbReference>
<proteinExistence type="predicted"/>
<comment type="caution">
    <text evidence="1">The sequence shown here is derived from an EMBL/GenBank/DDBJ whole genome shotgun (WGS) entry which is preliminary data.</text>
</comment>
<dbReference type="Proteomes" id="UP000753196">
    <property type="component" value="Unassembled WGS sequence"/>
</dbReference>
<dbReference type="AlphaFoldDB" id="A0A932QYA9"/>
<evidence type="ECO:0000313" key="1">
    <source>
        <dbReference type="EMBL" id="MBI3630728.1"/>
    </source>
</evidence>
<evidence type="ECO:0000313" key="2">
    <source>
        <dbReference type="Proteomes" id="UP000753196"/>
    </source>
</evidence>
<reference evidence="1" key="1">
    <citation type="submission" date="2020-07" db="EMBL/GenBank/DDBJ databases">
        <title>Huge and variable diversity of episymbiotic CPR bacteria and DPANN archaea in groundwater ecosystems.</title>
        <authorList>
            <person name="He C.Y."/>
            <person name="Keren R."/>
            <person name="Whittaker M."/>
            <person name="Farag I.F."/>
            <person name="Doudna J."/>
            <person name="Cate J.H.D."/>
            <person name="Banfield J.F."/>
        </authorList>
    </citation>
    <scope>NUCLEOTIDE SEQUENCE</scope>
    <source>
        <strain evidence="1">NC_groundwater_973_Pr1_S-0.2um_54_13</strain>
    </source>
</reference>